<evidence type="ECO:0000313" key="1">
    <source>
        <dbReference type="EMBL" id="MBO1884249.1"/>
    </source>
</evidence>
<dbReference type="EMBL" id="JAGDYP010000005">
    <property type="protein sequence ID" value="MBO1884249.1"/>
    <property type="molecule type" value="Genomic_DNA"/>
</dbReference>
<accession>A0ABS3PY32</accession>
<sequence length="209" mass="24729">MGSENKLKNNKTMKTTDLTNWNNYKETKEAKKIIKIFEEGSMNSILAAFVKEEAAAQFPAYIHIITNVFENSLIPYDVPIKDLFNYILDRGLKGYIVECKLDFDIFYPENYDFLIPRMIPLSIALYGLDRVEDNDCYIPYLFYRNFKKLKKIAETFGVEMPPLPSREDVKERVLYYLEFCRVWNDFRIENDLTMAEVCAFIYDFAPKYI</sequence>
<reference evidence="1 2" key="1">
    <citation type="submission" date="2021-03" db="EMBL/GenBank/DDBJ databases">
        <title>Isolation and description of Capnocytophaga bilenii sp. nov., a novel Capnocytophaga species, isolated from a gingivitis subject.</title>
        <authorList>
            <person name="Antezack A."/>
            <person name="Monnet-Corti V."/>
            <person name="La Scola B."/>
        </authorList>
    </citation>
    <scope>NUCLEOTIDE SEQUENCE [LARGE SCALE GENOMIC DNA]</scope>
    <source>
        <strain evidence="1 2">Marseille-Q4570</strain>
    </source>
</reference>
<name>A0ABS3PY32_9FLAO</name>
<comment type="caution">
    <text evidence="1">The sequence shown here is derived from an EMBL/GenBank/DDBJ whole genome shotgun (WGS) entry which is preliminary data.</text>
</comment>
<organism evidence="1 2">
    <name type="scientific">Capnocytophaga bilenii</name>
    <dbReference type="NCBI Taxonomy" id="2819369"/>
    <lineage>
        <taxon>Bacteria</taxon>
        <taxon>Pseudomonadati</taxon>
        <taxon>Bacteroidota</taxon>
        <taxon>Flavobacteriia</taxon>
        <taxon>Flavobacteriales</taxon>
        <taxon>Flavobacteriaceae</taxon>
        <taxon>Capnocytophaga</taxon>
    </lineage>
</organism>
<keyword evidence="2" id="KW-1185">Reference proteome</keyword>
<proteinExistence type="predicted"/>
<dbReference type="Proteomes" id="UP000681610">
    <property type="component" value="Unassembled WGS sequence"/>
</dbReference>
<gene>
    <name evidence="1" type="ORF">J4N46_07410</name>
</gene>
<evidence type="ECO:0000313" key="2">
    <source>
        <dbReference type="Proteomes" id="UP000681610"/>
    </source>
</evidence>
<protein>
    <submittedName>
        <fullName evidence="1">Uncharacterized protein</fullName>
    </submittedName>
</protein>